<dbReference type="EMBL" id="JARBHB010000016">
    <property type="protein sequence ID" value="KAJ8866833.1"/>
    <property type="molecule type" value="Genomic_DNA"/>
</dbReference>
<proteinExistence type="predicted"/>
<dbReference type="InterPro" id="IPR052958">
    <property type="entry name" value="IFN-induced_PKR_regulator"/>
</dbReference>
<organism evidence="2 3">
    <name type="scientific">Dryococelus australis</name>
    <dbReference type="NCBI Taxonomy" id="614101"/>
    <lineage>
        <taxon>Eukaryota</taxon>
        <taxon>Metazoa</taxon>
        <taxon>Ecdysozoa</taxon>
        <taxon>Arthropoda</taxon>
        <taxon>Hexapoda</taxon>
        <taxon>Insecta</taxon>
        <taxon>Pterygota</taxon>
        <taxon>Neoptera</taxon>
        <taxon>Polyneoptera</taxon>
        <taxon>Phasmatodea</taxon>
        <taxon>Verophasmatodea</taxon>
        <taxon>Anareolatae</taxon>
        <taxon>Phasmatidae</taxon>
        <taxon>Eurycanthinae</taxon>
        <taxon>Dryococelus</taxon>
    </lineage>
</organism>
<sequence>MEKKEGKGDEEGEIVEQEIVEDFSNESLEMKSGAISFTNSSTLVPESSDLCSPVVSRAARTSSLRSISDISGPSNAEKQGATNDIEVVKILEGNLLGFVKHSVLQFCTALPVIAAALEWVSMWKDSASASKAKFLLSAISDSDIIVAVVSLSDLFITTLQPSRTLHKKTLDLNTAEEMLRDTITTLKAKRELGTELKVQRIAKKQVHRCNTPAPDLVVFFWQTVKSDEEDSNQKTVIELLSECDRDVFPVINILLQVLATLPVSVATAERTFSTLKRLKTWLRTTMNEDRLIGLAPLATHHDITINPDQVIDRFTMSRNRTILYELHAPLMVLLSRSTKVSKQQLEEVMRCLDEASIILSFEPPGTPEGDMGSAACDALAHLRKSTSKT</sequence>
<evidence type="ECO:0000313" key="3">
    <source>
        <dbReference type="Proteomes" id="UP001159363"/>
    </source>
</evidence>
<protein>
    <recommendedName>
        <fullName evidence="1">HAT C-terminal dimerisation domain-containing protein</fullName>
    </recommendedName>
</protein>
<evidence type="ECO:0000313" key="2">
    <source>
        <dbReference type="EMBL" id="KAJ8866833.1"/>
    </source>
</evidence>
<accession>A0ABQ9G638</accession>
<feature type="domain" description="HAT C-terminal dimerisation" evidence="1">
    <location>
        <begin position="234"/>
        <end position="302"/>
    </location>
</feature>
<gene>
    <name evidence="2" type="ORF">PR048_032694</name>
</gene>
<comment type="caution">
    <text evidence="2">The sequence shown here is derived from an EMBL/GenBank/DDBJ whole genome shotgun (WGS) entry which is preliminary data.</text>
</comment>
<reference evidence="2 3" key="1">
    <citation type="submission" date="2023-02" db="EMBL/GenBank/DDBJ databases">
        <title>LHISI_Scaffold_Assembly.</title>
        <authorList>
            <person name="Stuart O.P."/>
            <person name="Cleave R."/>
            <person name="Magrath M.J.L."/>
            <person name="Mikheyev A.S."/>
        </authorList>
    </citation>
    <scope>NUCLEOTIDE SEQUENCE [LARGE SCALE GENOMIC DNA]</scope>
    <source>
        <strain evidence="2">Daus_M_001</strain>
        <tissue evidence="2">Leg muscle</tissue>
    </source>
</reference>
<keyword evidence="3" id="KW-1185">Reference proteome</keyword>
<dbReference type="PANTHER" id="PTHR46289">
    <property type="entry name" value="52 KDA REPRESSOR OF THE INHIBITOR OF THE PROTEIN KINASE-LIKE PROTEIN-RELATED"/>
    <property type="match status" value="1"/>
</dbReference>
<dbReference type="PANTHER" id="PTHR46289:SF14">
    <property type="entry name" value="DUF4371 DOMAIN-CONTAINING PROTEIN"/>
    <property type="match status" value="1"/>
</dbReference>
<evidence type="ECO:0000259" key="1">
    <source>
        <dbReference type="Pfam" id="PF05699"/>
    </source>
</evidence>
<name>A0ABQ9G638_9NEOP</name>
<dbReference type="Pfam" id="PF05699">
    <property type="entry name" value="Dimer_Tnp_hAT"/>
    <property type="match status" value="1"/>
</dbReference>
<dbReference type="Proteomes" id="UP001159363">
    <property type="component" value="Chromosome 15"/>
</dbReference>
<dbReference type="InterPro" id="IPR008906">
    <property type="entry name" value="HATC_C_dom"/>
</dbReference>